<keyword evidence="2" id="KW-0378">Hydrolase</keyword>
<name>A0A4R4ZVM0_9ACTN</name>
<dbReference type="PANTHER" id="PTHR37017">
    <property type="entry name" value="AB HYDROLASE-1 DOMAIN-CONTAINING PROTEIN-RELATED"/>
    <property type="match status" value="1"/>
</dbReference>
<evidence type="ECO:0000313" key="3">
    <source>
        <dbReference type="Proteomes" id="UP000295124"/>
    </source>
</evidence>
<dbReference type="PANTHER" id="PTHR37017:SF11">
    <property type="entry name" value="ESTERASE_LIPASE_THIOESTERASE DOMAIN-CONTAINING PROTEIN"/>
    <property type="match status" value="1"/>
</dbReference>
<feature type="domain" description="AB hydrolase-1" evidence="1">
    <location>
        <begin position="4"/>
        <end position="216"/>
    </location>
</feature>
<dbReference type="InterPro" id="IPR052897">
    <property type="entry name" value="Sec-Metab_Biosynth_Hydrolase"/>
</dbReference>
<evidence type="ECO:0000259" key="1">
    <source>
        <dbReference type="Pfam" id="PF12697"/>
    </source>
</evidence>
<dbReference type="GO" id="GO:0016787">
    <property type="term" value="F:hydrolase activity"/>
    <property type="evidence" value="ECO:0007669"/>
    <property type="project" value="UniProtKB-KW"/>
</dbReference>
<dbReference type="EMBL" id="SMKX01000002">
    <property type="protein sequence ID" value="TDD63223.1"/>
    <property type="molecule type" value="Genomic_DNA"/>
</dbReference>
<accession>A0A4R4ZVM0</accession>
<sequence>MTDVILLHGSWHQPAHFDELAELLRSRGLNVEVPDLYELTVDEGTALVQSIVDAAERPPLVVGHSFGGVVAGTVQGAQGQIFLAGWLLDVGESPAQLLEQLAKETGVAPEGLALTPDADGRLAVAPAEARTNLYGDVDDATAARAIALLRPEPPAIFDASPAKVTWHDTPTTYVVCSNDKTVSAALAERFAARCTTTETWPTSHSPFLSQPEKVAEFIHQRRV</sequence>
<dbReference type="RefSeq" id="WP_132164263.1">
    <property type="nucleotide sequence ID" value="NZ_SMKX01000002.1"/>
</dbReference>
<reference evidence="2 3" key="1">
    <citation type="submission" date="2019-03" db="EMBL/GenBank/DDBJ databases">
        <title>Draft genome sequences of novel Actinobacteria.</title>
        <authorList>
            <person name="Sahin N."/>
            <person name="Ay H."/>
            <person name="Saygin H."/>
        </authorList>
    </citation>
    <scope>NUCLEOTIDE SEQUENCE [LARGE SCALE GENOMIC DNA]</scope>
    <source>
        <strain evidence="2 3">JCM 13523</strain>
    </source>
</reference>
<gene>
    <name evidence="2" type="ORF">E1263_00930</name>
</gene>
<dbReference type="InterPro" id="IPR029058">
    <property type="entry name" value="AB_hydrolase_fold"/>
</dbReference>
<dbReference type="Gene3D" id="3.40.50.1820">
    <property type="entry name" value="alpha/beta hydrolase"/>
    <property type="match status" value="1"/>
</dbReference>
<protein>
    <submittedName>
        <fullName evidence="2">Alpha/beta hydrolase</fullName>
    </submittedName>
</protein>
<keyword evidence="3" id="KW-1185">Reference proteome</keyword>
<dbReference type="Pfam" id="PF12697">
    <property type="entry name" value="Abhydrolase_6"/>
    <property type="match status" value="1"/>
</dbReference>
<organism evidence="2 3">
    <name type="scientific">Kribbella antibiotica</name>
    <dbReference type="NCBI Taxonomy" id="190195"/>
    <lineage>
        <taxon>Bacteria</taxon>
        <taxon>Bacillati</taxon>
        <taxon>Actinomycetota</taxon>
        <taxon>Actinomycetes</taxon>
        <taxon>Propionibacteriales</taxon>
        <taxon>Kribbellaceae</taxon>
        <taxon>Kribbella</taxon>
    </lineage>
</organism>
<proteinExistence type="predicted"/>
<dbReference type="OrthoDB" id="9773549at2"/>
<evidence type="ECO:0000313" key="2">
    <source>
        <dbReference type="EMBL" id="TDD63223.1"/>
    </source>
</evidence>
<dbReference type="AlphaFoldDB" id="A0A4R4ZVM0"/>
<dbReference type="InterPro" id="IPR000073">
    <property type="entry name" value="AB_hydrolase_1"/>
</dbReference>
<dbReference type="Proteomes" id="UP000295124">
    <property type="component" value="Unassembled WGS sequence"/>
</dbReference>
<dbReference type="SUPFAM" id="SSF53474">
    <property type="entry name" value="alpha/beta-Hydrolases"/>
    <property type="match status" value="1"/>
</dbReference>
<comment type="caution">
    <text evidence="2">The sequence shown here is derived from an EMBL/GenBank/DDBJ whole genome shotgun (WGS) entry which is preliminary data.</text>
</comment>